<dbReference type="PROSITE" id="PS00197">
    <property type="entry name" value="2FE2S_FER_1"/>
    <property type="match status" value="1"/>
</dbReference>
<dbReference type="SUPFAM" id="SSF54292">
    <property type="entry name" value="2Fe-2S ferredoxin-like"/>
    <property type="match status" value="1"/>
</dbReference>
<evidence type="ECO:0000256" key="8">
    <source>
        <dbReference type="ARBA" id="ARBA00034078"/>
    </source>
</evidence>
<protein>
    <submittedName>
        <fullName evidence="10">2Fe-2S iron-sulfur cluster binding domain-containing protein</fullName>
    </submittedName>
</protein>
<dbReference type="InterPro" id="IPR001041">
    <property type="entry name" value="2Fe-2S_ferredoxin-type"/>
</dbReference>
<proteinExistence type="inferred from homology"/>
<evidence type="ECO:0000256" key="3">
    <source>
        <dbReference type="ARBA" id="ARBA00022714"/>
    </source>
</evidence>
<dbReference type="EMBL" id="CP059265">
    <property type="protein sequence ID" value="QLQ33399.1"/>
    <property type="molecule type" value="Genomic_DNA"/>
</dbReference>
<keyword evidence="3" id="KW-0001">2Fe-2S</keyword>
<dbReference type="Proteomes" id="UP000510621">
    <property type="component" value="Chromosome"/>
</dbReference>
<dbReference type="PROSITE" id="PS51085">
    <property type="entry name" value="2FE2S_FER_2"/>
    <property type="match status" value="1"/>
</dbReference>
<keyword evidence="5" id="KW-0249">Electron transport</keyword>
<name>A0A7L6AW72_9GAMM</name>
<dbReference type="Gene3D" id="3.10.20.30">
    <property type="match status" value="1"/>
</dbReference>
<evidence type="ECO:0000259" key="9">
    <source>
        <dbReference type="PROSITE" id="PS51085"/>
    </source>
</evidence>
<dbReference type="KEGG" id="this:HZT40_19360"/>
<evidence type="ECO:0000313" key="11">
    <source>
        <dbReference type="Proteomes" id="UP000510621"/>
    </source>
</evidence>
<evidence type="ECO:0000313" key="10">
    <source>
        <dbReference type="EMBL" id="QLQ33399.1"/>
    </source>
</evidence>
<evidence type="ECO:0000256" key="2">
    <source>
        <dbReference type="ARBA" id="ARBA00022448"/>
    </source>
</evidence>
<comment type="similarity">
    <text evidence="1">Belongs to the 2Fe2S plant-type ferredoxin family.</text>
</comment>
<evidence type="ECO:0000256" key="1">
    <source>
        <dbReference type="ARBA" id="ARBA00007874"/>
    </source>
</evidence>
<keyword evidence="4" id="KW-0479">Metal-binding</keyword>
<evidence type="ECO:0000256" key="6">
    <source>
        <dbReference type="ARBA" id="ARBA00023004"/>
    </source>
</evidence>
<dbReference type="InterPro" id="IPR036010">
    <property type="entry name" value="2Fe-2S_ferredoxin-like_sf"/>
</dbReference>
<dbReference type="InterPro" id="IPR006058">
    <property type="entry name" value="2Fe2S_fd_BS"/>
</dbReference>
<accession>A0A7L6AW72</accession>
<dbReference type="Pfam" id="PF00111">
    <property type="entry name" value="Fer2"/>
    <property type="match status" value="1"/>
</dbReference>
<comment type="cofactor">
    <cofactor evidence="8">
        <name>[2Fe-2S] cluster</name>
        <dbReference type="ChEBI" id="CHEBI:190135"/>
    </cofactor>
</comment>
<keyword evidence="11" id="KW-1185">Reference proteome</keyword>
<keyword evidence="7" id="KW-0411">Iron-sulfur</keyword>
<dbReference type="GO" id="GO:0046872">
    <property type="term" value="F:metal ion binding"/>
    <property type="evidence" value="ECO:0007669"/>
    <property type="project" value="UniProtKB-KW"/>
</dbReference>
<evidence type="ECO:0000256" key="4">
    <source>
        <dbReference type="ARBA" id="ARBA00022723"/>
    </source>
</evidence>
<dbReference type="InterPro" id="IPR012675">
    <property type="entry name" value="Beta-grasp_dom_sf"/>
</dbReference>
<keyword evidence="2" id="KW-0813">Transport</keyword>
<reference evidence="10" key="1">
    <citation type="submission" date="2020-06" db="EMBL/GenBank/DDBJ databases">
        <title>Analysis procedures for assessing recovery of high quality, complete, closed genomes from Nanopore long read metagenome sequencing.</title>
        <authorList>
            <person name="Bessarab I."/>
            <person name="Arumugam K."/>
            <person name="Haryono M."/>
            <person name="Liu X."/>
            <person name="Roy S."/>
            <person name="Zuniga-Montanez R.E."/>
            <person name="Qiu G."/>
            <person name="Drautz-Moses D.I."/>
            <person name="Law Y.Y."/>
            <person name="Wuertz S."/>
            <person name="Lauro F.M."/>
            <person name="Huson D.H."/>
            <person name="Williams R.B."/>
        </authorList>
    </citation>
    <scope>NUCLEOTIDE SEQUENCE [LARGE SCALE GENOMIC DNA]</scope>
    <source>
        <strain evidence="10">SSD2</strain>
    </source>
</reference>
<gene>
    <name evidence="10" type="ORF">HZT40_19360</name>
</gene>
<organism evidence="10 11">
    <name type="scientific">Candidatus Thiothrix singaporensis</name>
    <dbReference type="NCBI Taxonomy" id="2799669"/>
    <lineage>
        <taxon>Bacteria</taxon>
        <taxon>Pseudomonadati</taxon>
        <taxon>Pseudomonadota</taxon>
        <taxon>Gammaproteobacteria</taxon>
        <taxon>Thiotrichales</taxon>
        <taxon>Thiotrichaceae</taxon>
        <taxon>Thiothrix</taxon>
    </lineage>
</organism>
<sequence>MQVTLQPDAVQFTVAPKQTVLQAATAATVKLRHKCKVGSCGTCRYRVLSGQVRFVQDVTYTLSADEINAGIILACQTVPVTDVVIESIAR</sequence>
<dbReference type="PANTHER" id="PTHR43112">
    <property type="entry name" value="FERREDOXIN"/>
    <property type="match status" value="1"/>
</dbReference>
<keyword evidence="6" id="KW-0408">Iron</keyword>
<feature type="domain" description="2Fe-2S ferredoxin-type" evidence="9">
    <location>
        <begin position="1"/>
        <end position="90"/>
    </location>
</feature>
<dbReference type="PANTHER" id="PTHR43112:SF3">
    <property type="entry name" value="FERREDOXIN-2, CHLOROPLASTIC"/>
    <property type="match status" value="1"/>
</dbReference>
<evidence type="ECO:0000256" key="5">
    <source>
        <dbReference type="ARBA" id="ARBA00022982"/>
    </source>
</evidence>
<dbReference type="AlphaFoldDB" id="A0A7L6AW72"/>
<dbReference type="CDD" id="cd00207">
    <property type="entry name" value="fer2"/>
    <property type="match status" value="1"/>
</dbReference>
<dbReference type="GO" id="GO:0051537">
    <property type="term" value="F:2 iron, 2 sulfur cluster binding"/>
    <property type="evidence" value="ECO:0007669"/>
    <property type="project" value="UniProtKB-KW"/>
</dbReference>
<evidence type="ECO:0000256" key="7">
    <source>
        <dbReference type="ARBA" id="ARBA00023014"/>
    </source>
</evidence>